<feature type="compositionally biased region" description="Pro residues" evidence="1">
    <location>
        <begin position="99"/>
        <end position="110"/>
    </location>
</feature>
<dbReference type="Pfam" id="PF01844">
    <property type="entry name" value="HNH"/>
    <property type="match status" value="1"/>
</dbReference>
<feature type="region of interest" description="Disordered" evidence="1">
    <location>
        <begin position="42"/>
        <end position="110"/>
    </location>
</feature>
<protein>
    <recommendedName>
        <fullName evidence="2">HNH domain-containing protein</fullName>
    </recommendedName>
</protein>
<dbReference type="InterPro" id="IPR003615">
    <property type="entry name" value="HNH_nuc"/>
</dbReference>
<feature type="domain" description="HNH" evidence="2">
    <location>
        <begin position="4"/>
        <end position="34"/>
    </location>
</feature>
<reference evidence="3 4" key="1">
    <citation type="submission" date="2018-01" db="EMBL/GenBank/DDBJ databases">
        <title>Cryobacterium sp. nov., from glaciers in China.</title>
        <authorList>
            <person name="Liu Q."/>
            <person name="Xin Y.-H."/>
        </authorList>
    </citation>
    <scope>NUCLEOTIDE SEQUENCE [LARGE SCALE GENOMIC DNA]</scope>
    <source>
        <strain evidence="3 4">TMB1-8</strain>
    </source>
</reference>
<name>A0A2S3Z590_9MICO</name>
<dbReference type="Proteomes" id="UP000237104">
    <property type="component" value="Unassembled WGS sequence"/>
</dbReference>
<feature type="compositionally biased region" description="Pro residues" evidence="1">
    <location>
        <begin position="65"/>
        <end position="76"/>
    </location>
</feature>
<comment type="caution">
    <text evidence="3">The sequence shown here is derived from an EMBL/GenBank/DDBJ whole genome shotgun (WGS) entry which is preliminary data.</text>
</comment>
<dbReference type="CDD" id="cd00085">
    <property type="entry name" value="HNHc"/>
    <property type="match status" value="1"/>
</dbReference>
<sequence length="110" mass="12429">MTSDVDHTDPWAGGGNTDCDNLAHLCEPHHRLKHLSHWRVTQEPGGVLHWTSPGKRSYRTDPANPIGPPRPQPPVVGPKTRRRPDDETYLMPRQRPSRKPTPPVPENPPF</sequence>
<evidence type="ECO:0000313" key="4">
    <source>
        <dbReference type="Proteomes" id="UP000237104"/>
    </source>
</evidence>
<dbReference type="EMBL" id="PPXF01000067">
    <property type="protein sequence ID" value="POH59078.1"/>
    <property type="molecule type" value="Genomic_DNA"/>
</dbReference>
<evidence type="ECO:0000256" key="1">
    <source>
        <dbReference type="SAM" id="MobiDB-lite"/>
    </source>
</evidence>
<dbReference type="InterPro" id="IPR002711">
    <property type="entry name" value="HNH"/>
</dbReference>
<dbReference type="GO" id="GO:0008270">
    <property type="term" value="F:zinc ion binding"/>
    <property type="evidence" value="ECO:0007669"/>
    <property type="project" value="InterPro"/>
</dbReference>
<dbReference type="GO" id="GO:0004519">
    <property type="term" value="F:endonuclease activity"/>
    <property type="evidence" value="ECO:0007669"/>
    <property type="project" value="InterPro"/>
</dbReference>
<proteinExistence type="predicted"/>
<accession>A0A2S3Z590</accession>
<organism evidence="3 4">
    <name type="scientific">Cryobacterium zongtaii</name>
    <dbReference type="NCBI Taxonomy" id="1259217"/>
    <lineage>
        <taxon>Bacteria</taxon>
        <taxon>Bacillati</taxon>
        <taxon>Actinomycetota</taxon>
        <taxon>Actinomycetes</taxon>
        <taxon>Micrococcales</taxon>
        <taxon>Microbacteriaceae</taxon>
        <taxon>Cryobacterium</taxon>
    </lineage>
</organism>
<gene>
    <name evidence="3" type="ORF">C3B59_17780</name>
</gene>
<evidence type="ECO:0000259" key="2">
    <source>
        <dbReference type="Pfam" id="PF01844"/>
    </source>
</evidence>
<evidence type="ECO:0000313" key="3">
    <source>
        <dbReference type="EMBL" id="POH59078.1"/>
    </source>
</evidence>
<feature type="region of interest" description="Disordered" evidence="1">
    <location>
        <begin position="1"/>
        <end position="21"/>
    </location>
</feature>
<dbReference type="AlphaFoldDB" id="A0A2S3Z590"/>
<dbReference type="GO" id="GO:0003676">
    <property type="term" value="F:nucleic acid binding"/>
    <property type="evidence" value="ECO:0007669"/>
    <property type="project" value="InterPro"/>
</dbReference>